<proteinExistence type="predicted"/>
<dbReference type="EMBL" id="CM039430">
    <property type="protein sequence ID" value="KAI4345096.1"/>
    <property type="molecule type" value="Genomic_DNA"/>
</dbReference>
<protein>
    <submittedName>
        <fullName evidence="1">Uncharacterized protein</fullName>
    </submittedName>
</protein>
<keyword evidence="2" id="KW-1185">Reference proteome</keyword>
<gene>
    <name evidence="1" type="ORF">L6164_012259</name>
</gene>
<comment type="caution">
    <text evidence="1">The sequence shown here is derived from an EMBL/GenBank/DDBJ whole genome shotgun (WGS) entry which is preliminary data.</text>
</comment>
<reference evidence="1 2" key="1">
    <citation type="journal article" date="2022" name="DNA Res.">
        <title>Chromosomal-level genome assembly of the orchid tree Bauhinia variegata (Leguminosae; Cercidoideae) supports the allotetraploid origin hypothesis of Bauhinia.</title>
        <authorList>
            <person name="Zhong Y."/>
            <person name="Chen Y."/>
            <person name="Zheng D."/>
            <person name="Pang J."/>
            <person name="Liu Y."/>
            <person name="Luo S."/>
            <person name="Meng S."/>
            <person name="Qian L."/>
            <person name="Wei D."/>
            <person name="Dai S."/>
            <person name="Zhou R."/>
        </authorList>
    </citation>
    <scope>NUCLEOTIDE SEQUENCE [LARGE SCALE GENOMIC DNA]</scope>
    <source>
        <strain evidence="1">BV-YZ2020</strain>
    </source>
</reference>
<organism evidence="1 2">
    <name type="scientific">Bauhinia variegata</name>
    <name type="common">Purple orchid tree</name>
    <name type="synonym">Phanera variegata</name>
    <dbReference type="NCBI Taxonomy" id="167791"/>
    <lineage>
        <taxon>Eukaryota</taxon>
        <taxon>Viridiplantae</taxon>
        <taxon>Streptophyta</taxon>
        <taxon>Embryophyta</taxon>
        <taxon>Tracheophyta</taxon>
        <taxon>Spermatophyta</taxon>
        <taxon>Magnoliopsida</taxon>
        <taxon>eudicotyledons</taxon>
        <taxon>Gunneridae</taxon>
        <taxon>Pentapetalae</taxon>
        <taxon>rosids</taxon>
        <taxon>fabids</taxon>
        <taxon>Fabales</taxon>
        <taxon>Fabaceae</taxon>
        <taxon>Cercidoideae</taxon>
        <taxon>Cercideae</taxon>
        <taxon>Bauhiniinae</taxon>
        <taxon>Bauhinia</taxon>
    </lineage>
</organism>
<name>A0ACB9P9P9_BAUVA</name>
<sequence>MHDLIRDMGREIIRQVSPLELGKRSRLWFHEDVLEVLIQNTGNENIEGILLDLPKPQVVHWSGTAFEQMKSLRVLVIRNAKFSIGPKYLPNNLRLFEWMEYPSKALPPGFDPKKLVVFNYPAAASY</sequence>
<accession>A0ACB9P9P9</accession>
<evidence type="ECO:0000313" key="2">
    <source>
        <dbReference type="Proteomes" id="UP000828941"/>
    </source>
</evidence>
<evidence type="ECO:0000313" key="1">
    <source>
        <dbReference type="EMBL" id="KAI4345096.1"/>
    </source>
</evidence>
<dbReference type="Proteomes" id="UP000828941">
    <property type="component" value="Chromosome 5"/>
</dbReference>